<gene>
    <name evidence="11" type="ORF">B0H17DRAFT_1105078</name>
</gene>
<dbReference type="AlphaFoldDB" id="A0AAD7C9I8"/>
<dbReference type="InterPro" id="IPR003140">
    <property type="entry name" value="PLipase/COase/thioEstase"/>
</dbReference>
<keyword evidence="4" id="KW-0719">Serine esterase</keyword>
<dbReference type="Gene3D" id="3.40.50.1820">
    <property type="entry name" value="alpha/beta hydrolase"/>
    <property type="match status" value="1"/>
</dbReference>
<evidence type="ECO:0000256" key="1">
    <source>
        <dbReference type="ARBA" id="ARBA00006499"/>
    </source>
</evidence>
<evidence type="ECO:0000313" key="12">
    <source>
        <dbReference type="Proteomes" id="UP001221757"/>
    </source>
</evidence>
<evidence type="ECO:0000313" key="11">
    <source>
        <dbReference type="EMBL" id="KAJ7642296.1"/>
    </source>
</evidence>
<evidence type="ECO:0000256" key="7">
    <source>
        <dbReference type="ARBA" id="ARBA00029392"/>
    </source>
</evidence>
<name>A0AAD7C9I8_MYCRO</name>
<dbReference type="InterPro" id="IPR029058">
    <property type="entry name" value="AB_hydrolase_fold"/>
</dbReference>
<evidence type="ECO:0000256" key="9">
    <source>
        <dbReference type="ARBA" id="ARBA00047337"/>
    </source>
</evidence>
<comment type="caution">
    <text evidence="11">The sequence shown here is derived from an EMBL/GenBank/DDBJ whole genome shotgun (WGS) entry which is preliminary data.</text>
</comment>
<comment type="function">
    <text evidence="7">Hydrolyzes fatty acids from S-acylated cysteine residues in proteins with a strong preference for palmitoylated G-alpha proteins over other acyl substrates. Mediates the deacylation of G-alpha proteins such as GPA1 in vivo, but has weak or no activity toward palmitoylated Ras proteins. Has weak lysophospholipase activity in vitro; however such activity may not exist in vivo.</text>
</comment>
<evidence type="ECO:0000256" key="4">
    <source>
        <dbReference type="ARBA" id="ARBA00022487"/>
    </source>
</evidence>
<evidence type="ECO:0000256" key="8">
    <source>
        <dbReference type="ARBA" id="ARBA00031195"/>
    </source>
</evidence>
<dbReference type="EC" id="3.1.2.22" evidence="2"/>
<evidence type="ECO:0000256" key="2">
    <source>
        <dbReference type="ARBA" id="ARBA00012423"/>
    </source>
</evidence>
<evidence type="ECO:0000259" key="10">
    <source>
        <dbReference type="Pfam" id="PF02230"/>
    </source>
</evidence>
<reference evidence="11" key="1">
    <citation type="submission" date="2023-03" db="EMBL/GenBank/DDBJ databases">
        <title>Massive genome expansion in bonnet fungi (Mycena s.s.) driven by repeated elements and novel gene families across ecological guilds.</title>
        <authorList>
            <consortium name="Lawrence Berkeley National Laboratory"/>
            <person name="Harder C.B."/>
            <person name="Miyauchi S."/>
            <person name="Viragh M."/>
            <person name="Kuo A."/>
            <person name="Thoen E."/>
            <person name="Andreopoulos B."/>
            <person name="Lu D."/>
            <person name="Skrede I."/>
            <person name="Drula E."/>
            <person name="Henrissat B."/>
            <person name="Morin E."/>
            <person name="Kohler A."/>
            <person name="Barry K."/>
            <person name="LaButti K."/>
            <person name="Morin E."/>
            <person name="Salamov A."/>
            <person name="Lipzen A."/>
            <person name="Mereny Z."/>
            <person name="Hegedus B."/>
            <person name="Baldrian P."/>
            <person name="Stursova M."/>
            <person name="Weitz H."/>
            <person name="Taylor A."/>
            <person name="Grigoriev I.V."/>
            <person name="Nagy L.G."/>
            <person name="Martin F."/>
            <person name="Kauserud H."/>
        </authorList>
    </citation>
    <scope>NUCLEOTIDE SEQUENCE</scope>
    <source>
        <strain evidence="11">CBHHK067</strain>
    </source>
</reference>
<dbReference type="GO" id="GO:0006631">
    <property type="term" value="P:fatty acid metabolic process"/>
    <property type="evidence" value="ECO:0007669"/>
    <property type="project" value="UniProtKB-KW"/>
</dbReference>
<dbReference type="InterPro" id="IPR050565">
    <property type="entry name" value="LYPA1-2/EST-like"/>
</dbReference>
<keyword evidence="6" id="KW-0276">Fatty acid metabolism</keyword>
<organism evidence="11 12">
    <name type="scientific">Mycena rosella</name>
    <name type="common">Pink bonnet</name>
    <name type="synonym">Agaricus rosellus</name>
    <dbReference type="NCBI Taxonomy" id="1033263"/>
    <lineage>
        <taxon>Eukaryota</taxon>
        <taxon>Fungi</taxon>
        <taxon>Dikarya</taxon>
        <taxon>Basidiomycota</taxon>
        <taxon>Agaricomycotina</taxon>
        <taxon>Agaricomycetes</taxon>
        <taxon>Agaricomycetidae</taxon>
        <taxon>Agaricales</taxon>
        <taxon>Marasmiineae</taxon>
        <taxon>Mycenaceae</taxon>
        <taxon>Mycena</taxon>
    </lineage>
</organism>
<keyword evidence="6" id="KW-0443">Lipid metabolism</keyword>
<evidence type="ECO:0000256" key="6">
    <source>
        <dbReference type="ARBA" id="ARBA00022832"/>
    </source>
</evidence>
<proteinExistence type="inferred from homology"/>
<dbReference type="PANTHER" id="PTHR10655:SF17">
    <property type="entry name" value="LYSOPHOSPHOLIPASE-LIKE PROTEIN 1"/>
    <property type="match status" value="1"/>
</dbReference>
<dbReference type="Pfam" id="PF02230">
    <property type="entry name" value="Abhydrolase_2"/>
    <property type="match status" value="1"/>
</dbReference>
<keyword evidence="12" id="KW-1185">Reference proteome</keyword>
<evidence type="ECO:0000256" key="5">
    <source>
        <dbReference type="ARBA" id="ARBA00022801"/>
    </source>
</evidence>
<dbReference type="GO" id="GO:0005737">
    <property type="term" value="C:cytoplasm"/>
    <property type="evidence" value="ECO:0007669"/>
    <property type="project" value="TreeGrafter"/>
</dbReference>
<evidence type="ECO:0000256" key="3">
    <source>
        <dbReference type="ARBA" id="ARBA00014923"/>
    </source>
</evidence>
<sequence>MTPTVKAPEYLKIDSASSHTASVILMHGLGDSGRGMYPTANMFHQDPAFKHIKWILPHAPVRPIRANGNHKMPAWFDVYNFQFEGEEDEAGMLESIASIERLITEEVDSGIDPGRIVLSGFTQGGAMSLLTGLTTKRKLAGLAIMSGRLPISHRIKEMAPPHAASLPVFWGHGIADPLAKYVFGQVSVEFMTKEMGFPTAPATGEAEGIEFHGYEGLGTGMSREELGDLGLWLKKVLPAKK</sequence>
<dbReference type="GO" id="GO:0008474">
    <property type="term" value="F:palmitoyl-(protein) hydrolase activity"/>
    <property type="evidence" value="ECO:0007669"/>
    <property type="project" value="UniProtKB-EC"/>
</dbReference>
<comment type="catalytic activity">
    <reaction evidence="9">
        <text>S-hexadecanoyl-L-cysteinyl-[protein] + H2O = L-cysteinyl-[protein] + hexadecanoate + H(+)</text>
        <dbReference type="Rhea" id="RHEA:19233"/>
        <dbReference type="Rhea" id="RHEA-COMP:10131"/>
        <dbReference type="Rhea" id="RHEA-COMP:11032"/>
        <dbReference type="ChEBI" id="CHEBI:7896"/>
        <dbReference type="ChEBI" id="CHEBI:15377"/>
        <dbReference type="ChEBI" id="CHEBI:15378"/>
        <dbReference type="ChEBI" id="CHEBI:29950"/>
        <dbReference type="ChEBI" id="CHEBI:74151"/>
        <dbReference type="EC" id="3.1.2.22"/>
    </reaction>
</comment>
<dbReference type="GO" id="GO:0052689">
    <property type="term" value="F:carboxylic ester hydrolase activity"/>
    <property type="evidence" value="ECO:0007669"/>
    <property type="project" value="UniProtKB-KW"/>
</dbReference>
<dbReference type="SUPFAM" id="SSF53474">
    <property type="entry name" value="alpha/beta-Hydrolases"/>
    <property type="match status" value="1"/>
</dbReference>
<feature type="domain" description="Phospholipase/carboxylesterase/thioesterase" evidence="10">
    <location>
        <begin position="15"/>
        <end position="194"/>
    </location>
</feature>
<dbReference type="PANTHER" id="PTHR10655">
    <property type="entry name" value="LYSOPHOSPHOLIPASE-RELATED"/>
    <property type="match status" value="1"/>
</dbReference>
<comment type="similarity">
    <text evidence="1">Belongs to the AB hydrolase superfamily. AB hydrolase 2 family.</text>
</comment>
<dbReference type="EMBL" id="JARKIE010000419">
    <property type="protein sequence ID" value="KAJ7642296.1"/>
    <property type="molecule type" value="Genomic_DNA"/>
</dbReference>
<protein>
    <recommendedName>
        <fullName evidence="3">Acyl-protein thioesterase 1</fullName>
        <ecNumber evidence="2">3.1.2.22</ecNumber>
    </recommendedName>
    <alternativeName>
        <fullName evidence="8">Palmitoyl-protein hydrolase</fullName>
    </alternativeName>
</protein>
<accession>A0AAD7C9I8</accession>
<keyword evidence="5" id="KW-0378">Hydrolase</keyword>
<dbReference type="Proteomes" id="UP001221757">
    <property type="component" value="Unassembled WGS sequence"/>
</dbReference>